<gene>
    <name evidence="1" type="ORF">M3I41_03915</name>
</gene>
<dbReference type="Proteomes" id="UP000830236">
    <property type="component" value="Chromosome"/>
</dbReference>
<dbReference type="KEGG" id="agh:M3I41_03915"/>
<dbReference type="EMBL" id="CP097095">
    <property type="protein sequence ID" value="UQF80420.1"/>
    <property type="molecule type" value="Genomic_DNA"/>
</dbReference>
<proteinExistence type="predicted"/>
<accession>A0A9E7AGV9</accession>
<evidence type="ECO:0000313" key="1">
    <source>
        <dbReference type="EMBL" id="UQF80420.1"/>
    </source>
</evidence>
<protein>
    <submittedName>
        <fullName evidence="1">Uncharacterized protein</fullName>
    </submittedName>
</protein>
<reference evidence="1" key="1">
    <citation type="submission" date="2022-05" db="EMBL/GenBank/DDBJ databases">
        <title>Using nanopore sequencing to obtain complete genomes from saliva samples.</title>
        <authorList>
            <person name="Baker J.L."/>
        </authorList>
    </citation>
    <scope>NUCLEOTIDE SEQUENCE</scope>
    <source>
        <strain evidence="1">JCVI-JB-Ag32</strain>
    </source>
</reference>
<sequence>MTTPATASSLREALTPEALTRARRRLLTAHPDPTRANTPTPGSLTDEQLRVLAAHDWAPPRIAALDRNTLTTATPITRALLAESVRETLERRLAAERPHGTYDDTHAGHDAFSRGVVDDYDHGNHHLARATIRVADPGLVTSAGLSALGLPGTDATFIDELARVSDPNPIASVLADAALLDLDRYAAGRGLRYSRVGTTLMLAAPNEQCLADAIDTVAAAAIGAGARVTDVTTQYIDEEKAALPS</sequence>
<evidence type="ECO:0000313" key="2">
    <source>
        <dbReference type="Proteomes" id="UP000830236"/>
    </source>
</evidence>
<dbReference type="AlphaFoldDB" id="A0A9E7AGV9"/>
<organism evidence="1 2">
    <name type="scientific">Actinomyces graevenitzii</name>
    <dbReference type="NCBI Taxonomy" id="55565"/>
    <lineage>
        <taxon>Bacteria</taxon>
        <taxon>Bacillati</taxon>
        <taxon>Actinomycetota</taxon>
        <taxon>Actinomycetes</taxon>
        <taxon>Actinomycetales</taxon>
        <taxon>Actinomycetaceae</taxon>
        <taxon>Actinomyces</taxon>
    </lineage>
</organism>
<name>A0A9E7AGV9_9ACTO</name>